<accession>A0ABU5H7H8</accession>
<feature type="transmembrane region" description="Helical" evidence="2">
    <location>
        <begin position="183"/>
        <end position="202"/>
    </location>
</feature>
<evidence type="ECO:0000313" key="4">
    <source>
        <dbReference type="Proteomes" id="UP001291309"/>
    </source>
</evidence>
<protein>
    <recommendedName>
        <fullName evidence="5">Zinc ribbon domain-containing protein</fullName>
    </recommendedName>
</protein>
<feature type="compositionally biased region" description="Low complexity" evidence="1">
    <location>
        <begin position="58"/>
        <end position="78"/>
    </location>
</feature>
<comment type="caution">
    <text evidence="3">The sequence shown here is derived from an EMBL/GenBank/DDBJ whole genome shotgun (WGS) entry which is preliminary data.</text>
</comment>
<keyword evidence="2" id="KW-1133">Transmembrane helix</keyword>
<feature type="transmembrane region" description="Helical" evidence="2">
    <location>
        <begin position="289"/>
        <end position="309"/>
    </location>
</feature>
<organism evidence="3 4">
    <name type="scientific">Hyalangium rubrum</name>
    <dbReference type="NCBI Taxonomy" id="3103134"/>
    <lineage>
        <taxon>Bacteria</taxon>
        <taxon>Pseudomonadati</taxon>
        <taxon>Myxococcota</taxon>
        <taxon>Myxococcia</taxon>
        <taxon>Myxococcales</taxon>
        <taxon>Cystobacterineae</taxon>
        <taxon>Archangiaceae</taxon>
        <taxon>Hyalangium</taxon>
    </lineage>
</organism>
<evidence type="ECO:0000313" key="3">
    <source>
        <dbReference type="EMBL" id="MDY7229413.1"/>
    </source>
</evidence>
<feature type="transmembrane region" description="Helical" evidence="2">
    <location>
        <begin position="243"/>
        <end position="264"/>
    </location>
</feature>
<proteinExistence type="predicted"/>
<feature type="region of interest" description="Disordered" evidence="1">
    <location>
        <begin position="40"/>
        <end position="154"/>
    </location>
</feature>
<feature type="transmembrane region" description="Helical" evidence="2">
    <location>
        <begin position="208"/>
        <end position="231"/>
    </location>
</feature>
<feature type="compositionally biased region" description="Basic and acidic residues" evidence="1">
    <location>
        <begin position="119"/>
        <end position="137"/>
    </location>
</feature>
<keyword evidence="4" id="KW-1185">Reference proteome</keyword>
<feature type="compositionally biased region" description="Pro residues" evidence="1">
    <location>
        <begin position="138"/>
        <end position="148"/>
    </location>
</feature>
<sequence>MRGRLLAQGAQALNCPGCGTKVADGTSICPKCDYIIDSSFLSSEPPAAGGDDDESTGAAEAPRAAAPAPRSRPPASASKSLPGKPRAAATANKSGARPSVAPKSRPATKPGVRSVPPRRAPEPEPRDSAEPEEDRPPPPRQAMPPPAQPARTFTGTNSKIVAPEQAMQDAREFITDLPRSDKIAFVGGAVVVFSCFLPWKVTATEGEILGLMSSGFIAFLGALLLLGTIILRVRQTMPRLHPLAPWMAQLGLSIFCVLYIVVFIRLSVDATAVPASIGNDTMMNSKPDFGVFIGLLGGLAAMAGSLLGLKERPT</sequence>
<dbReference type="EMBL" id="JAXIVS010000008">
    <property type="protein sequence ID" value="MDY7229413.1"/>
    <property type="molecule type" value="Genomic_DNA"/>
</dbReference>
<name>A0ABU5H7H8_9BACT</name>
<evidence type="ECO:0000256" key="1">
    <source>
        <dbReference type="SAM" id="MobiDB-lite"/>
    </source>
</evidence>
<dbReference type="RefSeq" id="WP_321548139.1">
    <property type="nucleotide sequence ID" value="NZ_JAXIVS010000008.1"/>
</dbReference>
<keyword evidence="2" id="KW-0812">Transmembrane</keyword>
<reference evidence="3 4" key="1">
    <citation type="submission" date="2023-12" db="EMBL/GenBank/DDBJ databases">
        <title>the genome sequence of Hyalangium sp. s54d21.</title>
        <authorList>
            <person name="Zhang X."/>
        </authorList>
    </citation>
    <scope>NUCLEOTIDE SEQUENCE [LARGE SCALE GENOMIC DNA]</scope>
    <source>
        <strain evidence="4">s54d21</strain>
    </source>
</reference>
<dbReference type="Proteomes" id="UP001291309">
    <property type="component" value="Unassembled WGS sequence"/>
</dbReference>
<evidence type="ECO:0000256" key="2">
    <source>
        <dbReference type="SAM" id="Phobius"/>
    </source>
</evidence>
<evidence type="ECO:0008006" key="5">
    <source>
        <dbReference type="Google" id="ProtNLM"/>
    </source>
</evidence>
<keyword evidence="2" id="KW-0472">Membrane</keyword>
<gene>
    <name evidence="3" type="ORF">SYV04_23670</name>
</gene>